<evidence type="ECO:0000313" key="1">
    <source>
        <dbReference type="EMBL" id="CAI4055836.1"/>
    </source>
</evidence>
<protein>
    <submittedName>
        <fullName evidence="1">Uncharacterized protein</fullName>
    </submittedName>
</protein>
<dbReference type="EMBL" id="OX365897">
    <property type="protein sequence ID" value="CAI4055836.1"/>
    <property type="molecule type" value="Genomic_DNA"/>
</dbReference>
<keyword evidence="2" id="KW-1185">Reference proteome</keyword>
<reference evidence="1" key="1">
    <citation type="submission" date="2022-10" db="EMBL/GenBank/DDBJ databases">
        <authorList>
            <person name="Byrne P K."/>
        </authorList>
    </citation>
    <scope>NUCLEOTIDE SEQUENCE</scope>
    <source>
        <strain evidence="1">IFO1802</strain>
    </source>
</reference>
<dbReference type="OrthoDB" id="4041945at2759"/>
<name>A0AA35JBE9_SACK1</name>
<proteinExistence type="predicted"/>
<gene>
    <name evidence="1" type="primary">SKDI02G3020</name>
    <name evidence="1" type="ORF">SKDI_02G3020</name>
</gene>
<evidence type="ECO:0000313" key="2">
    <source>
        <dbReference type="Proteomes" id="UP001162087"/>
    </source>
</evidence>
<dbReference type="Pfam" id="PF12622">
    <property type="entry name" value="NpwBP"/>
    <property type="match status" value="1"/>
</dbReference>
<organism evidence="1 2">
    <name type="scientific">Saccharomyces kudriavzevii (strain ATCC MYA-4449 / AS 2.2408 / CBS 8840 / NBRC 1802 / NCYC 2889)</name>
    <name type="common">Yeast</name>
    <dbReference type="NCBI Taxonomy" id="226230"/>
    <lineage>
        <taxon>Eukaryota</taxon>
        <taxon>Fungi</taxon>
        <taxon>Dikarya</taxon>
        <taxon>Ascomycota</taxon>
        <taxon>Saccharomycotina</taxon>
        <taxon>Saccharomycetes</taxon>
        <taxon>Saccharomycetales</taxon>
        <taxon>Saccharomycetaceae</taxon>
        <taxon>Saccharomyces</taxon>
    </lineage>
</organism>
<sequence length="123" mass="14065">MDPKNNPSKNRVSKLQHLTAKKVRNQIEVVAGKLDKNQGQTHLLARLKDNVKAGSDHSLGREEKNGELGIRSIFYDRDWNSKGAAPFQYRNIPYNSRTFKRRTEVKVRLGNLRNIDIPGESPK</sequence>
<dbReference type="Proteomes" id="UP001162087">
    <property type="component" value="Chromosome 2"/>
</dbReference>
<accession>A0AA35JBE9</accession>